<dbReference type="Proteomes" id="UP000829196">
    <property type="component" value="Unassembled WGS sequence"/>
</dbReference>
<comment type="caution">
    <text evidence="1">The sequence shown here is derived from an EMBL/GenBank/DDBJ whole genome shotgun (WGS) entry which is preliminary data.</text>
</comment>
<reference evidence="1" key="1">
    <citation type="journal article" date="2022" name="Front. Genet.">
        <title>Chromosome-Scale Assembly of the Dendrobium nobile Genome Provides Insights Into the Molecular Mechanism of the Biosynthesis of the Medicinal Active Ingredient of Dendrobium.</title>
        <authorList>
            <person name="Xu Q."/>
            <person name="Niu S.-C."/>
            <person name="Li K.-L."/>
            <person name="Zheng P.-J."/>
            <person name="Zhang X.-J."/>
            <person name="Jia Y."/>
            <person name="Liu Y."/>
            <person name="Niu Y.-X."/>
            <person name="Yu L.-H."/>
            <person name="Chen D.-F."/>
            <person name="Zhang G.-Q."/>
        </authorList>
    </citation>
    <scope>NUCLEOTIDE SEQUENCE</scope>
    <source>
        <tissue evidence="1">Leaf</tissue>
    </source>
</reference>
<evidence type="ECO:0000313" key="2">
    <source>
        <dbReference type="Proteomes" id="UP000829196"/>
    </source>
</evidence>
<name>A0A8T3AJA5_DENNO</name>
<gene>
    <name evidence="1" type="ORF">KFK09_022485</name>
</gene>
<protein>
    <submittedName>
        <fullName evidence="1">Uncharacterized protein</fullName>
    </submittedName>
</protein>
<accession>A0A8T3AJA5</accession>
<dbReference type="AlphaFoldDB" id="A0A8T3AJA5"/>
<organism evidence="1 2">
    <name type="scientific">Dendrobium nobile</name>
    <name type="common">Orchid</name>
    <dbReference type="NCBI Taxonomy" id="94219"/>
    <lineage>
        <taxon>Eukaryota</taxon>
        <taxon>Viridiplantae</taxon>
        <taxon>Streptophyta</taxon>
        <taxon>Embryophyta</taxon>
        <taxon>Tracheophyta</taxon>
        <taxon>Spermatophyta</taxon>
        <taxon>Magnoliopsida</taxon>
        <taxon>Liliopsida</taxon>
        <taxon>Asparagales</taxon>
        <taxon>Orchidaceae</taxon>
        <taxon>Epidendroideae</taxon>
        <taxon>Malaxideae</taxon>
        <taxon>Dendrobiinae</taxon>
        <taxon>Dendrobium</taxon>
    </lineage>
</organism>
<dbReference type="EMBL" id="JAGYWB010000016">
    <property type="protein sequence ID" value="KAI0496178.1"/>
    <property type="molecule type" value="Genomic_DNA"/>
</dbReference>
<keyword evidence="2" id="KW-1185">Reference proteome</keyword>
<proteinExistence type="predicted"/>
<evidence type="ECO:0000313" key="1">
    <source>
        <dbReference type="EMBL" id="KAI0496178.1"/>
    </source>
</evidence>
<sequence>MGLRVYDCLWISALDERRSGRIREVAMMGALSQMARGSADWWRFGGFGLMEGGKLQEVELSVKARSRAGGKQLDQKQQRE</sequence>